<dbReference type="Gene3D" id="1.10.1740.10">
    <property type="match status" value="1"/>
</dbReference>
<dbReference type="InterPro" id="IPR007627">
    <property type="entry name" value="RNA_pol_sigma70_r2"/>
</dbReference>
<feature type="domain" description="RNA polymerase sigma-70 region 2" evidence="5">
    <location>
        <begin position="24"/>
        <end position="87"/>
    </location>
</feature>
<protein>
    <submittedName>
        <fullName evidence="7">RNA polymerase subunit sigma</fullName>
    </submittedName>
</protein>
<evidence type="ECO:0000256" key="3">
    <source>
        <dbReference type="ARBA" id="ARBA00023082"/>
    </source>
</evidence>
<keyword evidence="8" id="KW-1185">Reference proteome</keyword>
<keyword evidence="3" id="KW-0731">Sigma factor</keyword>
<evidence type="ECO:0000259" key="5">
    <source>
        <dbReference type="Pfam" id="PF04542"/>
    </source>
</evidence>
<comment type="similarity">
    <text evidence="1">Belongs to the sigma-70 factor family. ECF subfamily.</text>
</comment>
<dbReference type="InterPro" id="IPR013325">
    <property type="entry name" value="RNA_pol_sigma_r2"/>
</dbReference>
<feature type="domain" description="RNA polymerase sigma factor 70 region 4 type 2" evidence="6">
    <location>
        <begin position="125"/>
        <end position="175"/>
    </location>
</feature>
<dbReference type="SUPFAM" id="SSF88659">
    <property type="entry name" value="Sigma3 and sigma4 domains of RNA polymerase sigma factors"/>
    <property type="match status" value="1"/>
</dbReference>
<dbReference type="EMBL" id="CP016761">
    <property type="protein sequence ID" value="ANX11562.1"/>
    <property type="molecule type" value="Genomic_DNA"/>
</dbReference>
<organism evidence="7 8">
    <name type="scientific">Fictibacillus arsenicus</name>
    <dbReference type="NCBI Taxonomy" id="255247"/>
    <lineage>
        <taxon>Bacteria</taxon>
        <taxon>Bacillati</taxon>
        <taxon>Bacillota</taxon>
        <taxon>Bacilli</taxon>
        <taxon>Bacillales</taxon>
        <taxon>Fictibacillaceae</taxon>
        <taxon>Fictibacillus</taxon>
    </lineage>
</organism>
<dbReference type="Pfam" id="PF08281">
    <property type="entry name" value="Sigma70_r4_2"/>
    <property type="match status" value="1"/>
</dbReference>
<dbReference type="GO" id="GO:0016987">
    <property type="term" value="F:sigma factor activity"/>
    <property type="evidence" value="ECO:0007669"/>
    <property type="project" value="UniProtKB-KW"/>
</dbReference>
<evidence type="ECO:0000256" key="1">
    <source>
        <dbReference type="ARBA" id="ARBA00010641"/>
    </source>
</evidence>
<accession>A0A1B1Z293</accession>
<name>A0A1B1Z293_9BACL</name>
<evidence type="ECO:0000256" key="2">
    <source>
        <dbReference type="ARBA" id="ARBA00023015"/>
    </source>
</evidence>
<dbReference type="InterPro" id="IPR036388">
    <property type="entry name" value="WH-like_DNA-bd_sf"/>
</dbReference>
<dbReference type="PANTHER" id="PTHR43133:SF60">
    <property type="entry name" value="RNA POLYMERASE SIGMA FACTOR SIGV"/>
    <property type="match status" value="1"/>
</dbReference>
<dbReference type="CDD" id="cd06171">
    <property type="entry name" value="Sigma70_r4"/>
    <property type="match status" value="1"/>
</dbReference>
<evidence type="ECO:0000259" key="6">
    <source>
        <dbReference type="Pfam" id="PF08281"/>
    </source>
</evidence>
<dbReference type="InterPro" id="IPR039425">
    <property type="entry name" value="RNA_pol_sigma-70-like"/>
</dbReference>
<dbReference type="Proteomes" id="UP000077412">
    <property type="component" value="Chromosome"/>
</dbReference>
<sequence length="187" mass="22211">MEKAEELQSMTPIGQSKEEILMWLMKEYGRDLKRLAFTYVKQEQLAEDIVQDVFVKCYKNLNSFRQDSSYKTWLYRITVNSCKDVIKSWNFKNLIISNLVGQPIHASKEKSPEEKLLTYEENDYLSNLVITLPIKLREVIIFYYYEEMKIDQISELLGINQNTVKSRLLRGKQQLKKKLERGDKRGR</sequence>
<dbReference type="InterPro" id="IPR013249">
    <property type="entry name" value="RNA_pol_sigma70_r4_t2"/>
</dbReference>
<dbReference type="NCBIfam" id="TIGR02937">
    <property type="entry name" value="sigma70-ECF"/>
    <property type="match status" value="1"/>
</dbReference>
<dbReference type="PANTHER" id="PTHR43133">
    <property type="entry name" value="RNA POLYMERASE ECF-TYPE SIGMA FACTO"/>
    <property type="match status" value="1"/>
</dbReference>
<dbReference type="Gene3D" id="1.10.10.10">
    <property type="entry name" value="Winged helix-like DNA-binding domain superfamily/Winged helix DNA-binding domain"/>
    <property type="match status" value="1"/>
</dbReference>
<proteinExistence type="inferred from homology"/>
<evidence type="ECO:0000313" key="8">
    <source>
        <dbReference type="Proteomes" id="UP000077412"/>
    </source>
</evidence>
<dbReference type="NCBIfam" id="NF006930">
    <property type="entry name" value="PRK09415.1"/>
    <property type="match status" value="1"/>
</dbReference>
<dbReference type="RefSeq" id="WP_066287506.1">
    <property type="nucleotide sequence ID" value="NZ_CP016761.1"/>
</dbReference>
<reference evidence="7 8" key="1">
    <citation type="submission" date="2016-08" db="EMBL/GenBank/DDBJ databases">
        <title>Complete genome sequence of Fictibacillus arsenicus G25-54, a strain with toxicity to nematodes and a potential arsenic-resistance activity.</title>
        <authorList>
            <person name="Zheng Z."/>
        </authorList>
    </citation>
    <scope>NUCLEOTIDE SEQUENCE [LARGE SCALE GENOMIC DNA]</scope>
    <source>
        <strain evidence="7 8">G25-54</strain>
    </source>
</reference>
<evidence type="ECO:0000256" key="4">
    <source>
        <dbReference type="ARBA" id="ARBA00023163"/>
    </source>
</evidence>
<dbReference type="AlphaFoldDB" id="A0A1B1Z293"/>
<evidence type="ECO:0000313" key="7">
    <source>
        <dbReference type="EMBL" id="ANX11562.1"/>
    </source>
</evidence>
<dbReference type="InterPro" id="IPR014284">
    <property type="entry name" value="RNA_pol_sigma-70_dom"/>
</dbReference>
<dbReference type="InterPro" id="IPR013324">
    <property type="entry name" value="RNA_pol_sigma_r3/r4-like"/>
</dbReference>
<gene>
    <name evidence="7" type="ORF">ABE41_006040</name>
</gene>
<dbReference type="SUPFAM" id="SSF88946">
    <property type="entry name" value="Sigma2 domain of RNA polymerase sigma factors"/>
    <property type="match status" value="1"/>
</dbReference>
<keyword evidence="2" id="KW-0805">Transcription regulation</keyword>
<dbReference type="GO" id="GO:0003677">
    <property type="term" value="F:DNA binding"/>
    <property type="evidence" value="ECO:0007669"/>
    <property type="project" value="InterPro"/>
</dbReference>
<dbReference type="GO" id="GO:0006352">
    <property type="term" value="P:DNA-templated transcription initiation"/>
    <property type="evidence" value="ECO:0007669"/>
    <property type="project" value="InterPro"/>
</dbReference>
<dbReference type="STRING" id="255247.ABE41_006040"/>
<keyword evidence="4" id="KW-0804">Transcription</keyword>
<dbReference type="Pfam" id="PF04542">
    <property type="entry name" value="Sigma70_r2"/>
    <property type="match status" value="1"/>
</dbReference>
<dbReference type="KEGG" id="far:ABE41_006040"/>